<sequence length="181" mass="19019">MPTPTPNLLLQKAAAGENYDLELTNQNLDKIDDAVGNRLKLDEPFGHIGRTAGFQTIGGTDVGVICTEIEIAGGMVFESASAGRLMVPKAGKYLCVGKVYATGSSAVGCGGGPYLNAVKVQRGFINFWKGGTNDFSTSFATTLDLNANDRIGLGMTFSGSTWGTDGGNGSYLQLYYIGKQT</sequence>
<proteinExistence type="predicted"/>
<accession>A0A249XNB0</accession>
<evidence type="ECO:0000313" key="1">
    <source>
        <dbReference type="EMBL" id="ASZ73160.1"/>
    </source>
</evidence>
<dbReference type="EMBL" id="MF668273">
    <property type="protein sequence ID" value="ASZ73160.1"/>
    <property type="molecule type" value="Genomic_DNA"/>
</dbReference>
<dbReference type="Proteomes" id="UP000226224">
    <property type="component" value="Segment"/>
</dbReference>
<reference evidence="1 2" key="1">
    <citation type="submission" date="2017-08" db="EMBL/GenBank/DDBJ databases">
        <authorList>
            <person name="Bertolini C.M."/>
            <person name="Tyransky A."/>
            <person name="Ball S.L."/>
            <person name="Breitenberger C.A."/>
            <person name="Daniels C.J."/>
            <person name="Garlena R.A."/>
            <person name="Russell D.A."/>
            <person name="Pope W.H."/>
            <person name="Jacobs-Sera D."/>
            <person name="Hendrix R.W."/>
            <person name="Hatfull G.F."/>
        </authorList>
    </citation>
    <scope>NUCLEOTIDE SEQUENCE [LARGE SCALE GENOMIC DNA]</scope>
</reference>
<evidence type="ECO:0000313" key="2">
    <source>
        <dbReference type="Proteomes" id="UP000226224"/>
    </source>
</evidence>
<organism evidence="1 2">
    <name type="scientific">Arthrobacter phage GurgleFerb</name>
    <dbReference type="NCBI Taxonomy" id="2027884"/>
    <lineage>
        <taxon>Viruses</taxon>
        <taxon>Duplodnaviria</taxon>
        <taxon>Heunggongvirae</taxon>
        <taxon>Uroviricota</taxon>
        <taxon>Caudoviricetes</taxon>
        <taxon>Jasminevirus</taxon>
        <taxon>Jasminevirus adat</taxon>
    </lineage>
</organism>
<protein>
    <submittedName>
        <fullName evidence="1">Minor tail protein</fullName>
    </submittedName>
</protein>
<name>A0A249XNB0_9CAUD</name>
<gene>
    <name evidence="1" type="ORF">GURGLEFERB_5</name>
</gene>